<dbReference type="Proteomes" id="UP001604336">
    <property type="component" value="Unassembled WGS sequence"/>
</dbReference>
<organism evidence="2 3">
    <name type="scientific">Abeliophyllum distichum</name>
    <dbReference type="NCBI Taxonomy" id="126358"/>
    <lineage>
        <taxon>Eukaryota</taxon>
        <taxon>Viridiplantae</taxon>
        <taxon>Streptophyta</taxon>
        <taxon>Embryophyta</taxon>
        <taxon>Tracheophyta</taxon>
        <taxon>Spermatophyta</taxon>
        <taxon>Magnoliopsida</taxon>
        <taxon>eudicotyledons</taxon>
        <taxon>Gunneridae</taxon>
        <taxon>Pentapetalae</taxon>
        <taxon>asterids</taxon>
        <taxon>lamiids</taxon>
        <taxon>Lamiales</taxon>
        <taxon>Oleaceae</taxon>
        <taxon>Forsythieae</taxon>
        <taxon>Abeliophyllum</taxon>
    </lineage>
</organism>
<dbReference type="EMBL" id="JBFOLK010000010">
    <property type="protein sequence ID" value="KAL2480246.1"/>
    <property type="molecule type" value="Genomic_DNA"/>
</dbReference>
<accession>A0ABD1QVL3</accession>
<gene>
    <name evidence="2" type="ORF">Adt_33212</name>
</gene>
<evidence type="ECO:0000256" key="1">
    <source>
        <dbReference type="SAM" id="MobiDB-lite"/>
    </source>
</evidence>
<keyword evidence="3" id="KW-1185">Reference proteome</keyword>
<dbReference type="AlphaFoldDB" id="A0ABD1QVL3"/>
<proteinExistence type="predicted"/>
<sequence>MRVVRPYKNEFSSMPECLRLSNRFMVADGEQLTKRIIEVHLEWDLSFLMSALTDTPTLEPSAATEVPSSTEPQAEGKTRISLLSVEENPKCTSPGEAMGQ</sequence>
<protein>
    <submittedName>
        <fullName evidence="2">Uncharacterized protein</fullName>
    </submittedName>
</protein>
<evidence type="ECO:0000313" key="3">
    <source>
        <dbReference type="Proteomes" id="UP001604336"/>
    </source>
</evidence>
<reference evidence="3" key="1">
    <citation type="submission" date="2024-07" db="EMBL/GenBank/DDBJ databases">
        <title>Two chromosome-level genome assemblies of Korean endemic species Abeliophyllum distichum and Forsythia ovata (Oleaceae).</title>
        <authorList>
            <person name="Jang H."/>
        </authorList>
    </citation>
    <scope>NUCLEOTIDE SEQUENCE [LARGE SCALE GENOMIC DNA]</scope>
</reference>
<evidence type="ECO:0000313" key="2">
    <source>
        <dbReference type="EMBL" id="KAL2480246.1"/>
    </source>
</evidence>
<comment type="caution">
    <text evidence="2">The sequence shown here is derived from an EMBL/GenBank/DDBJ whole genome shotgun (WGS) entry which is preliminary data.</text>
</comment>
<name>A0ABD1QVL3_9LAMI</name>
<feature type="region of interest" description="Disordered" evidence="1">
    <location>
        <begin position="58"/>
        <end position="100"/>
    </location>
</feature>